<dbReference type="NCBIfam" id="TIGR00654">
    <property type="entry name" value="PhzF_family"/>
    <property type="match status" value="1"/>
</dbReference>
<dbReference type="PANTHER" id="PTHR13774">
    <property type="entry name" value="PHENAZINE BIOSYNTHESIS PROTEIN"/>
    <property type="match status" value="1"/>
</dbReference>
<dbReference type="Proteomes" id="UP001224412">
    <property type="component" value="Unassembled WGS sequence"/>
</dbReference>
<dbReference type="GO" id="GO:0016853">
    <property type="term" value="F:isomerase activity"/>
    <property type="evidence" value="ECO:0007669"/>
    <property type="project" value="TreeGrafter"/>
</dbReference>
<proteinExistence type="predicted"/>
<dbReference type="RefSeq" id="WP_027017871.1">
    <property type="nucleotide sequence ID" value="NZ_CP051667.1"/>
</dbReference>
<dbReference type="InterPro" id="IPR003719">
    <property type="entry name" value="Phenazine_PhzF-like"/>
</dbReference>
<evidence type="ECO:0000256" key="1">
    <source>
        <dbReference type="PIRSR" id="PIRSR016184-1"/>
    </source>
</evidence>
<evidence type="ECO:0000313" key="3">
    <source>
        <dbReference type="Proteomes" id="UP001224412"/>
    </source>
</evidence>
<comment type="caution">
    <text evidence="2">The sequence shown here is derived from an EMBL/GenBank/DDBJ whole genome shotgun (WGS) entry which is preliminary data.</text>
</comment>
<dbReference type="Gene3D" id="3.10.310.10">
    <property type="entry name" value="Diaminopimelate Epimerase, Chain A, domain 1"/>
    <property type="match status" value="2"/>
</dbReference>
<gene>
    <name evidence="2" type="ORF">QPX42_04005</name>
</gene>
<accession>A0AAP4F4U9</accession>
<evidence type="ECO:0000313" key="2">
    <source>
        <dbReference type="EMBL" id="MDK4306716.1"/>
    </source>
</evidence>
<dbReference type="EMBL" id="JASNVH010000005">
    <property type="protein sequence ID" value="MDK4306716.1"/>
    <property type="molecule type" value="Genomic_DNA"/>
</dbReference>
<dbReference type="AlphaFoldDB" id="A0AAP4F4U9"/>
<protein>
    <submittedName>
        <fullName evidence="2">PhzF family phenazine biosynthesis protein</fullName>
    </submittedName>
</protein>
<name>A0AAP4F4U9_9CORY</name>
<dbReference type="GeneID" id="42781521"/>
<dbReference type="GO" id="GO:0005737">
    <property type="term" value="C:cytoplasm"/>
    <property type="evidence" value="ECO:0007669"/>
    <property type="project" value="TreeGrafter"/>
</dbReference>
<dbReference type="PANTHER" id="PTHR13774:SF32">
    <property type="entry name" value="ANTISENSE-ENHANCING SEQUENCE 1"/>
    <property type="match status" value="1"/>
</dbReference>
<dbReference type="Pfam" id="PF02567">
    <property type="entry name" value="PhzC-PhzF"/>
    <property type="match status" value="1"/>
</dbReference>
<sequence length="296" mass="32093">MSTHDFLQLDVFNTSAFTGNPLAVVNNADELSAEQMQDIARWTGLSETAFLCAADDDAHADYQVRIFTPDRELPFAGHPTLGAAFAWREFGGSDKTEISQQCQAGTVCVREEAGKWYFAAPELRRTGPLDDNTIGTIVRALGISHYDIIDHSWGDNGPGWALIQLKNADAVRRIKARTHGDVNMAIFGFEESVTHQHAQPIVGAIDEEFVADAGDASEGDAILEVRAVHGSHEDPVTGSANAAIAQFLHAKNAVPKRYRAKQGSRIGFNGEIDINIDSEIWVGGKVAPIIRGTINV</sequence>
<reference evidence="2" key="1">
    <citation type="submission" date="2023-05" db="EMBL/GenBank/DDBJ databases">
        <title>Metabolic capabilities are highly conserved among human nasal-associated Corynebacterium species in pangenomic analyses.</title>
        <authorList>
            <person name="Tran T.H."/>
            <person name="Roberts A.Q."/>
            <person name="Escapa I.F."/>
            <person name="Gao W."/>
            <person name="Conlan S."/>
            <person name="Kong H."/>
            <person name="Segre J.A."/>
            <person name="Kelly M.S."/>
            <person name="Lemon K.P."/>
        </authorList>
    </citation>
    <scope>NUCLEOTIDE SEQUENCE</scope>
    <source>
        <strain evidence="2">KPL2773</strain>
    </source>
</reference>
<dbReference type="SUPFAM" id="SSF54506">
    <property type="entry name" value="Diaminopimelate epimerase-like"/>
    <property type="match status" value="1"/>
</dbReference>
<dbReference type="PIRSF" id="PIRSF016184">
    <property type="entry name" value="PhzC_PhzF"/>
    <property type="match status" value="1"/>
</dbReference>
<feature type="active site" evidence="1">
    <location>
        <position position="47"/>
    </location>
</feature>
<organism evidence="2 3">
    <name type="scientific">Corynebacterium pseudodiphtheriticum</name>
    <dbReference type="NCBI Taxonomy" id="37637"/>
    <lineage>
        <taxon>Bacteria</taxon>
        <taxon>Bacillati</taxon>
        <taxon>Actinomycetota</taxon>
        <taxon>Actinomycetes</taxon>
        <taxon>Mycobacteriales</taxon>
        <taxon>Corynebacteriaceae</taxon>
        <taxon>Corynebacterium</taxon>
    </lineage>
</organism>